<evidence type="ECO:0000313" key="4">
    <source>
        <dbReference type="Proteomes" id="UP000192761"/>
    </source>
</evidence>
<feature type="domain" description="DUF2062" evidence="2">
    <location>
        <begin position="24"/>
        <end position="169"/>
    </location>
</feature>
<dbReference type="Pfam" id="PF09835">
    <property type="entry name" value="DUF2062"/>
    <property type="match status" value="1"/>
</dbReference>
<keyword evidence="1" id="KW-1133">Transmembrane helix</keyword>
<sequence length="186" mass="20830">MPRRFLRRYLPDHATLQKNRFLARFAHWFAHPNLWHLNRHSVAGGVVAGAIGGMIPGPLQVITASLLAMRLRANLPVAVVSTFYTNPLTIGPLYWLAFRLGALVTGQHTQGVFKAMPSWSQLPWQEWGPAGWQWLQGLGTSLLIGLPLLTALLAVAGYLLVQLGWRLHILWALRQRRQRAGAKPPQ</sequence>
<dbReference type="PANTHER" id="PTHR40547">
    <property type="entry name" value="SLL0298 PROTEIN"/>
    <property type="match status" value="1"/>
</dbReference>
<accession>A0A1W1XEA0</accession>
<keyword evidence="1" id="KW-0812">Transmembrane</keyword>
<name>A0A1W1XEA0_9NEIS</name>
<dbReference type="AlphaFoldDB" id="A0A1W1XEA0"/>
<dbReference type="RefSeq" id="WP_084090026.1">
    <property type="nucleotide sequence ID" value="NZ_FWXD01000006.1"/>
</dbReference>
<dbReference type="EMBL" id="FWXD01000006">
    <property type="protein sequence ID" value="SMC22200.1"/>
    <property type="molecule type" value="Genomic_DNA"/>
</dbReference>
<evidence type="ECO:0000259" key="2">
    <source>
        <dbReference type="Pfam" id="PF09835"/>
    </source>
</evidence>
<evidence type="ECO:0000313" key="3">
    <source>
        <dbReference type="EMBL" id="SMC22200.1"/>
    </source>
</evidence>
<organism evidence="3 4">
    <name type="scientific">Andreprevotia lacus DSM 23236</name>
    <dbReference type="NCBI Taxonomy" id="1121001"/>
    <lineage>
        <taxon>Bacteria</taxon>
        <taxon>Pseudomonadati</taxon>
        <taxon>Pseudomonadota</taxon>
        <taxon>Betaproteobacteria</taxon>
        <taxon>Neisseriales</taxon>
        <taxon>Chitinibacteraceae</taxon>
        <taxon>Andreprevotia</taxon>
    </lineage>
</organism>
<dbReference type="OrthoDB" id="5296274at2"/>
<protein>
    <recommendedName>
        <fullName evidence="2">DUF2062 domain-containing protein</fullName>
    </recommendedName>
</protein>
<proteinExistence type="predicted"/>
<dbReference type="InterPro" id="IPR018639">
    <property type="entry name" value="DUF2062"/>
</dbReference>
<feature type="transmembrane region" description="Helical" evidence="1">
    <location>
        <begin position="75"/>
        <end position="97"/>
    </location>
</feature>
<evidence type="ECO:0000256" key="1">
    <source>
        <dbReference type="SAM" id="Phobius"/>
    </source>
</evidence>
<dbReference type="PANTHER" id="PTHR40547:SF1">
    <property type="entry name" value="SLL0298 PROTEIN"/>
    <property type="match status" value="1"/>
</dbReference>
<dbReference type="Proteomes" id="UP000192761">
    <property type="component" value="Unassembled WGS sequence"/>
</dbReference>
<reference evidence="3 4" key="1">
    <citation type="submission" date="2017-04" db="EMBL/GenBank/DDBJ databases">
        <authorList>
            <person name="Afonso C.L."/>
            <person name="Miller P.J."/>
            <person name="Scott M.A."/>
            <person name="Spackman E."/>
            <person name="Goraichik I."/>
            <person name="Dimitrov K.M."/>
            <person name="Suarez D.L."/>
            <person name="Swayne D.E."/>
        </authorList>
    </citation>
    <scope>NUCLEOTIDE SEQUENCE [LARGE SCALE GENOMIC DNA]</scope>
    <source>
        <strain evidence="3 4">DSM 23236</strain>
    </source>
</reference>
<gene>
    <name evidence="3" type="ORF">SAMN02745857_01363</name>
</gene>
<keyword evidence="4" id="KW-1185">Reference proteome</keyword>
<keyword evidence="1" id="KW-0472">Membrane</keyword>
<feature type="transmembrane region" description="Helical" evidence="1">
    <location>
        <begin position="142"/>
        <end position="161"/>
    </location>
</feature>